<dbReference type="AlphaFoldDB" id="A0A426UYX0"/>
<dbReference type="SUPFAM" id="SSF55811">
    <property type="entry name" value="Nudix"/>
    <property type="match status" value="1"/>
</dbReference>
<name>A0A426UYX0_9ACTN</name>
<sequence length="67" mass="7175">MIPEGDYRTSARILVLAPDDTVLHVGGNRCREGVERWFTPGGGVEDGEDLAAEPVDLGGSYGPWFVA</sequence>
<dbReference type="Proteomes" id="UP000277256">
    <property type="component" value="Unassembled WGS sequence"/>
</dbReference>
<proteinExistence type="predicted"/>
<keyword evidence="2" id="KW-1185">Reference proteome</keyword>
<comment type="caution">
    <text evidence="1">The sequence shown here is derived from an EMBL/GenBank/DDBJ whole genome shotgun (WGS) entry which is preliminary data.</text>
</comment>
<evidence type="ECO:0008006" key="3">
    <source>
        <dbReference type="Google" id="ProtNLM"/>
    </source>
</evidence>
<dbReference type="OrthoDB" id="9804442at2"/>
<protein>
    <recommendedName>
        <fullName evidence="3">NUDIX hydrolase</fullName>
    </recommendedName>
</protein>
<dbReference type="InterPro" id="IPR015797">
    <property type="entry name" value="NUDIX_hydrolase-like_dom_sf"/>
</dbReference>
<gene>
    <name evidence="1" type="ORF">EIW28_13880</name>
</gene>
<dbReference type="RefSeq" id="WP_125248266.1">
    <property type="nucleotide sequence ID" value="NZ_RSEB01000003.1"/>
</dbReference>
<organism evidence="1 2">
    <name type="scientific">Glycomyces terrestris</name>
    <dbReference type="NCBI Taxonomy" id="2493553"/>
    <lineage>
        <taxon>Bacteria</taxon>
        <taxon>Bacillati</taxon>
        <taxon>Actinomycetota</taxon>
        <taxon>Actinomycetes</taxon>
        <taxon>Glycomycetales</taxon>
        <taxon>Glycomycetaceae</taxon>
        <taxon>Glycomyces</taxon>
    </lineage>
</organism>
<dbReference type="Gene3D" id="3.90.79.10">
    <property type="entry name" value="Nucleoside Triphosphate Pyrophosphohydrolase"/>
    <property type="match status" value="1"/>
</dbReference>
<evidence type="ECO:0000313" key="1">
    <source>
        <dbReference type="EMBL" id="RRR99760.1"/>
    </source>
</evidence>
<evidence type="ECO:0000313" key="2">
    <source>
        <dbReference type="Proteomes" id="UP000277256"/>
    </source>
</evidence>
<dbReference type="EMBL" id="RSEB01000003">
    <property type="protein sequence ID" value="RRR99760.1"/>
    <property type="molecule type" value="Genomic_DNA"/>
</dbReference>
<reference evidence="1 2" key="1">
    <citation type="submission" date="2018-12" db="EMBL/GenBank/DDBJ databases">
        <title>Glycomyces sp. YIM 121974 draft genome.</title>
        <authorList>
            <person name="Li Q."/>
        </authorList>
    </citation>
    <scope>NUCLEOTIDE SEQUENCE [LARGE SCALE GENOMIC DNA]</scope>
    <source>
        <strain evidence="1 2">YIM 121974</strain>
    </source>
</reference>
<accession>A0A426UYX0</accession>